<keyword evidence="1" id="KW-0472">Membrane</keyword>
<accession>A0A6M3LNY2</accession>
<organism evidence="2">
    <name type="scientific">viral metagenome</name>
    <dbReference type="NCBI Taxonomy" id="1070528"/>
    <lineage>
        <taxon>unclassified sequences</taxon>
        <taxon>metagenomes</taxon>
        <taxon>organismal metagenomes</taxon>
    </lineage>
</organism>
<evidence type="ECO:0000256" key="1">
    <source>
        <dbReference type="SAM" id="Phobius"/>
    </source>
</evidence>
<feature type="transmembrane region" description="Helical" evidence="1">
    <location>
        <begin position="36"/>
        <end position="58"/>
    </location>
</feature>
<name>A0A6M3LNY2_9ZZZZ</name>
<keyword evidence="1" id="KW-0812">Transmembrane</keyword>
<reference evidence="2" key="1">
    <citation type="submission" date="2020-03" db="EMBL/GenBank/DDBJ databases">
        <title>The deep terrestrial virosphere.</title>
        <authorList>
            <person name="Holmfeldt K."/>
            <person name="Nilsson E."/>
            <person name="Simone D."/>
            <person name="Lopez-Fernandez M."/>
            <person name="Wu X."/>
            <person name="de Brujin I."/>
            <person name="Lundin D."/>
            <person name="Andersson A."/>
            <person name="Bertilsson S."/>
            <person name="Dopson M."/>
        </authorList>
    </citation>
    <scope>NUCLEOTIDE SEQUENCE</scope>
    <source>
        <strain evidence="2">MM415B09572</strain>
    </source>
</reference>
<dbReference type="EMBL" id="MT143389">
    <property type="protein sequence ID" value="QJA96323.1"/>
    <property type="molecule type" value="Genomic_DNA"/>
</dbReference>
<sequence length="66" mass="7535">MKTEYIILFIICGLVWIVLSYGVYGALLDQKKYNKIVIWILTIFAPITMIAEYVKMIIDATCGTSK</sequence>
<gene>
    <name evidence="2" type="ORF">MM415B09572_0005</name>
</gene>
<dbReference type="AlphaFoldDB" id="A0A6M3LNY2"/>
<proteinExistence type="predicted"/>
<keyword evidence="1" id="KW-1133">Transmembrane helix</keyword>
<evidence type="ECO:0000313" key="2">
    <source>
        <dbReference type="EMBL" id="QJA96323.1"/>
    </source>
</evidence>
<feature type="transmembrane region" description="Helical" evidence="1">
    <location>
        <begin position="6"/>
        <end position="24"/>
    </location>
</feature>
<protein>
    <submittedName>
        <fullName evidence="2">Uncharacterized protein</fullName>
    </submittedName>
</protein>